<keyword evidence="4 6" id="KW-0067">ATP-binding</keyword>
<dbReference type="PROSITE" id="PS50893">
    <property type="entry name" value="ABC_TRANSPORTER_2"/>
    <property type="match status" value="1"/>
</dbReference>
<evidence type="ECO:0000256" key="4">
    <source>
        <dbReference type="ARBA" id="ARBA00022840"/>
    </source>
</evidence>
<accession>A0AA50HLV3</accession>
<dbReference type="PANTHER" id="PTHR42781:SF4">
    <property type="entry name" value="SPERMIDINE_PUTRESCINE IMPORT ATP-BINDING PROTEIN POTA"/>
    <property type="match status" value="1"/>
</dbReference>
<proteinExistence type="inferred from homology"/>
<dbReference type="InterPro" id="IPR003593">
    <property type="entry name" value="AAA+_ATPase"/>
</dbReference>
<dbReference type="GO" id="GO:0043190">
    <property type="term" value="C:ATP-binding cassette (ABC) transporter complex"/>
    <property type="evidence" value="ECO:0007669"/>
    <property type="project" value="UniProtKB-ARBA"/>
</dbReference>
<dbReference type="InterPro" id="IPR017871">
    <property type="entry name" value="ABC_transporter-like_CS"/>
</dbReference>
<dbReference type="KEGG" id="epi:Q3V30_03595"/>
<dbReference type="InterPro" id="IPR050093">
    <property type="entry name" value="ABC_SmlMolc_Importer"/>
</dbReference>
<evidence type="ECO:0000259" key="5">
    <source>
        <dbReference type="PROSITE" id="PS50893"/>
    </source>
</evidence>
<dbReference type="GO" id="GO:0005524">
    <property type="term" value="F:ATP binding"/>
    <property type="evidence" value="ECO:0007669"/>
    <property type="project" value="UniProtKB-KW"/>
</dbReference>
<dbReference type="FunFam" id="3.40.50.300:FF:000042">
    <property type="entry name" value="Maltose/maltodextrin ABC transporter, ATP-binding protein"/>
    <property type="match status" value="1"/>
</dbReference>
<dbReference type="GO" id="GO:0016887">
    <property type="term" value="F:ATP hydrolysis activity"/>
    <property type="evidence" value="ECO:0007669"/>
    <property type="project" value="InterPro"/>
</dbReference>
<evidence type="ECO:0000256" key="3">
    <source>
        <dbReference type="ARBA" id="ARBA00022741"/>
    </source>
</evidence>
<evidence type="ECO:0000313" key="6">
    <source>
        <dbReference type="EMBL" id="WLS79608.1"/>
    </source>
</evidence>
<dbReference type="Proteomes" id="UP001228139">
    <property type="component" value="Chromosome"/>
</dbReference>
<keyword evidence="7" id="KW-1185">Reference proteome</keyword>
<reference evidence="6 7" key="1">
    <citation type="submission" date="2023-07" db="EMBL/GenBank/DDBJ databases">
        <title>Pathogenic bacteria of pear tree diseases.</title>
        <authorList>
            <person name="Zhang Z."/>
            <person name="He L."/>
            <person name="Huang R."/>
        </authorList>
    </citation>
    <scope>NUCLEOTIDE SEQUENCE [LARGE SCALE GENOMIC DNA]</scope>
    <source>
        <strain evidence="6 7">DE2</strain>
    </source>
</reference>
<keyword evidence="3" id="KW-0547">Nucleotide-binding</keyword>
<dbReference type="SMART" id="SM00382">
    <property type="entry name" value="AAA"/>
    <property type="match status" value="1"/>
</dbReference>
<dbReference type="SUPFAM" id="SSF52540">
    <property type="entry name" value="P-loop containing nucleoside triphosphate hydrolases"/>
    <property type="match status" value="1"/>
</dbReference>
<dbReference type="InterPro" id="IPR003439">
    <property type="entry name" value="ABC_transporter-like_ATP-bd"/>
</dbReference>
<evidence type="ECO:0000256" key="2">
    <source>
        <dbReference type="ARBA" id="ARBA00022448"/>
    </source>
</evidence>
<organism evidence="6 7">
    <name type="scientific">Erwinia pyri</name>
    <dbReference type="NCBI Taxonomy" id="3062598"/>
    <lineage>
        <taxon>Bacteria</taxon>
        <taxon>Pseudomonadati</taxon>
        <taxon>Pseudomonadota</taxon>
        <taxon>Gammaproteobacteria</taxon>
        <taxon>Enterobacterales</taxon>
        <taxon>Erwiniaceae</taxon>
        <taxon>Erwinia</taxon>
    </lineage>
</organism>
<keyword evidence="2" id="KW-0813">Transport</keyword>
<dbReference type="RefSeq" id="WP_306210549.1">
    <property type="nucleotide sequence ID" value="NZ_CP132353.1"/>
</dbReference>
<gene>
    <name evidence="6" type="ORF">Q3V30_03595</name>
</gene>
<dbReference type="InterPro" id="IPR027417">
    <property type="entry name" value="P-loop_NTPase"/>
</dbReference>
<comment type="similarity">
    <text evidence="1">Belongs to the ABC transporter superfamily. Drug exporter-2 (TC 3.A.1.117) family.</text>
</comment>
<protein>
    <submittedName>
        <fullName evidence="6">ABC transporter ATP-binding protein</fullName>
    </submittedName>
</protein>
<evidence type="ECO:0000313" key="7">
    <source>
        <dbReference type="Proteomes" id="UP001228139"/>
    </source>
</evidence>
<dbReference type="Gene3D" id="3.40.50.300">
    <property type="entry name" value="P-loop containing nucleotide triphosphate hydrolases"/>
    <property type="match status" value="1"/>
</dbReference>
<sequence length="357" mass="39115">MSAIHIHRLTKSFGAHTVLNNISLEIQHGEFIAILGPSGCGKTTLLRTLAGFETVDSGTITVGEDLYSSSSSHLPPEKRDLSIVFQSYALWPHMTVAQNVEYSLKVKGIAQAERRLRVHGALETVGLAGFDDRNPAELSGGQRQRVALARCLVARPQVVLLDEPLANLDVHLRAAMEQEFSHFHQHSGATLIYITHDQQEAMAIADRVVVMEAGRVMQFATPQMLYREPANEMVARFIDDGRLAPVQQVEPDHQGRAWVTLLGARFLVRASPDQLAAPSGQICLHAADLRLAGPDEPAFPVVIQRLIYRGGYSQLEVAAGTEPPILLTFNLTETAALRAGDRLLLTLQDGWVIPSPH</sequence>
<dbReference type="EMBL" id="CP132353">
    <property type="protein sequence ID" value="WLS79608.1"/>
    <property type="molecule type" value="Genomic_DNA"/>
</dbReference>
<dbReference type="GO" id="GO:0140359">
    <property type="term" value="F:ABC-type transporter activity"/>
    <property type="evidence" value="ECO:0007669"/>
    <property type="project" value="UniProtKB-ARBA"/>
</dbReference>
<dbReference type="AlphaFoldDB" id="A0AA50HLV3"/>
<dbReference type="Pfam" id="PF00005">
    <property type="entry name" value="ABC_tran"/>
    <property type="match status" value="1"/>
</dbReference>
<dbReference type="PROSITE" id="PS00211">
    <property type="entry name" value="ABC_TRANSPORTER_1"/>
    <property type="match status" value="1"/>
</dbReference>
<feature type="domain" description="ABC transporter" evidence="5">
    <location>
        <begin position="4"/>
        <end position="238"/>
    </location>
</feature>
<evidence type="ECO:0000256" key="1">
    <source>
        <dbReference type="ARBA" id="ARBA00006526"/>
    </source>
</evidence>
<name>A0AA50HLV3_9GAMM</name>
<dbReference type="PANTHER" id="PTHR42781">
    <property type="entry name" value="SPERMIDINE/PUTRESCINE IMPORT ATP-BINDING PROTEIN POTA"/>
    <property type="match status" value="1"/>
</dbReference>